<dbReference type="PANTHER" id="PTHR31516:SF17">
    <property type="entry name" value="STABILIZER OF AXONEMAL MICROTUBULES 2"/>
    <property type="match status" value="1"/>
</dbReference>
<dbReference type="InterPro" id="IPR033336">
    <property type="entry name" value="SAXO1/2"/>
</dbReference>
<dbReference type="EMBL" id="JAICCE010000008">
    <property type="protein sequence ID" value="KAG9274211.1"/>
    <property type="molecule type" value="Genomic_DNA"/>
</dbReference>
<evidence type="ECO:0000313" key="3">
    <source>
        <dbReference type="EMBL" id="KAG9274211.1"/>
    </source>
</evidence>
<name>A0A8B9KYD3_ASTMX</name>
<protein>
    <submittedName>
        <fullName evidence="3">Stabilizer of axonemal microtubules 1</fullName>
    </submittedName>
</protein>
<evidence type="ECO:0000313" key="4">
    <source>
        <dbReference type="Ensembl" id="ENSAMXP00005044489.1"/>
    </source>
</evidence>
<comment type="similarity">
    <text evidence="1">Belongs to the FAM154 family.</text>
</comment>
<evidence type="ECO:0000256" key="1">
    <source>
        <dbReference type="ARBA" id="ARBA00008738"/>
    </source>
</evidence>
<evidence type="ECO:0000256" key="2">
    <source>
        <dbReference type="SAM" id="MobiDB-lite"/>
    </source>
</evidence>
<dbReference type="GO" id="GO:0005879">
    <property type="term" value="C:axonemal microtubule"/>
    <property type="evidence" value="ECO:0007669"/>
    <property type="project" value="TreeGrafter"/>
</dbReference>
<evidence type="ECO:0000313" key="5">
    <source>
        <dbReference type="Proteomes" id="UP000694621"/>
    </source>
</evidence>
<evidence type="ECO:0000313" key="6">
    <source>
        <dbReference type="Proteomes" id="UP000752171"/>
    </source>
</evidence>
<reference evidence="4" key="2">
    <citation type="submission" date="2025-05" db="UniProtKB">
        <authorList>
            <consortium name="Ensembl"/>
        </authorList>
    </citation>
    <scope>IDENTIFICATION</scope>
</reference>
<reference evidence="3 6" key="1">
    <citation type="submission" date="2021-07" db="EMBL/GenBank/DDBJ databases">
        <authorList>
            <person name="Imarazene B."/>
            <person name="Zahm M."/>
            <person name="Klopp C."/>
            <person name="Cabau C."/>
            <person name="Beille S."/>
            <person name="Jouanno E."/>
            <person name="Castinel A."/>
            <person name="Lluch J."/>
            <person name="Gil L."/>
            <person name="Kuchtly C."/>
            <person name="Lopez Roques C."/>
            <person name="Donnadieu C."/>
            <person name="Parrinello H."/>
            <person name="Journot L."/>
            <person name="Du K."/>
            <person name="Schartl M."/>
            <person name="Retaux S."/>
            <person name="Guiguen Y."/>
        </authorList>
    </citation>
    <scope>NUCLEOTIDE SEQUENCE [LARGE SCALE GENOMIC DNA]</scope>
    <source>
        <strain evidence="3">Pach_M1</strain>
        <tissue evidence="3">Testis</tissue>
    </source>
</reference>
<dbReference type="GO" id="GO:0008017">
    <property type="term" value="F:microtubule binding"/>
    <property type="evidence" value="ECO:0007669"/>
    <property type="project" value="InterPro"/>
</dbReference>
<accession>A0A8B9KYD3</accession>
<dbReference type="Ensembl" id="ENSAMXT00005048327.1">
    <property type="protein sequence ID" value="ENSAMXP00005044489.1"/>
    <property type="gene ID" value="ENSAMXG00005020653.1"/>
</dbReference>
<feature type="region of interest" description="Disordered" evidence="2">
    <location>
        <begin position="338"/>
        <end position="365"/>
    </location>
</feature>
<dbReference type="PANTHER" id="PTHR31516">
    <property type="entry name" value="STABILIZER OF AXONEMAL MICROTUBULES 2"/>
    <property type="match status" value="1"/>
</dbReference>
<dbReference type="AlphaFoldDB" id="A0A8B9KYD3"/>
<dbReference type="Pfam" id="PF05217">
    <property type="entry name" value="SAXO1-2"/>
    <property type="match status" value="1"/>
</dbReference>
<proteinExistence type="inferred from homology"/>
<dbReference type="GO" id="GO:0036064">
    <property type="term" value="C:ciliary basal body"/>
    <property type="evidence" value="ECO:0007669"/>
    <property type="project" value="TreeGrafter"/>
</dbReference>
<dbReference type="Proteomes" id="UP000752171">
    <property type="component" value="Unassembled WGS sequence"/>
</dbReference>
<sequence>MENKTTFRLDYVPHHVIRRSPKAGKQLYIPPDGTIMLTSTYTEDYREHQVQKLLVNKKTEKYCNPTAKMAPMSLYKEQFKPWCVERLRPFKITDNLQLNQGKFVNTTTFQDDYSAKGSTSPRKNFKPITQIVESLPFDGTTNYKLNYITHPVQSRKPKTKKYRPPSASFHGESTYKQDFKGLRTEAPKPIKPVGNMDFLSTTHADYVAHKCQRIQRVEPLIHAWEKVKKPFQGTSVMKEDYQPWDAAHQTSIMRVPETAKSLGPSRSEKTVLRYNDKLKAREQPNTCMTLSMHNEEPVLKDSTRHRGEAIKSYPASLAQPPGFEYTGTKAGHKLYHPVGDQETSRKELTSFQRQKICPRSESLKK</sequence>
<dbReference type="Proteomes" id="UP000694621">
    <property type="component" value="Unplaced"/>
</dbReference>
<dbReference type="GO" id="GO:0005814">
    <property type="term" value="C:centriole"/>
    <property type="evidence" value="ECO:0007669"/>
    <property type="project" value="TreeGrafter"/>
</dbReference>
<gene>
    <name evidence="3" type="ORF">AMEX_G11110</name>
</gene>
<organism evidence="4 5">
    <name type="scientific">Astyanax mexicanus</name>
    <name type="common">Blind cave fish</name>
    <name type="synonym">Astyanax fasciatus mexicanus</name>
    <dbReference type="NCBI Taxonomy" id="7994"/>
    <lineage>
        <taxon>Eukaryota</taxon>
        <taxon>Metazoa</taxon>
        <taxon>Chordata</taxon>
        <taxon>Craniata</taxon>
        <taxon>Vertebrata</taxon>
        <taxon>Euteleostomi</taxon>
        <taxon>Actinopterygii</taxon>
        <taxon>Neopterygii</taxon>
        <taxon>Teleostei</taxon>
        <taxon>Ostariophysi</taxon>
        <taxon>Characiformes</taxon>
        <taxon>Characoidei</taxon>
        <taxon>Acestrorhamphidae</taxon>
        <taxon>Acestrorhamphinae</taxon>
        <taxon>Astyanax</taxon>
    </lineage>
</organism>
<dbReference type="GO" id="GO:0036126">
    <property type="term" value="C:sperm flagellum"/>
    <property type="evidence" value="ECO:0007669"/>
    <property type="project" value="TreeGrafter"/>
</dbReference>